<accession>A0ABR1SS72</accession>
<evidence type="ECO:0000313" key="4">
    <source>
        <dbReference type="Proteomes" id="UP001396898"/>
    </source>
</evidence>
<reference evidence="3 4" key="1">
    <citation type="submission" date="2023-01" db="EMBL/GenBank/DDBJ databases">
        <title>Analysis of 21 Apiospora genomes using comparative genomics revels a genus with tremendous synthesis potential of carbohydrate active enzymes and secondary metabolites.</title>
        <authorList>
            <person name="Sorensen T."/>
        </authorList>
    </citation>
    <scope>NUCLEOTIDE SEQUENCE [LARGE SCALE GENOMIC DNA]</scope>
    <source>
        <strain evidence="3 4">CBS 20057</strain>
    </source>
</reference>
<dbReference type="InterPro" id="IPR005645">
    <property type="entry name" value="FSH-like_dom"/>
</dbReference>
<feature type="domain" description="Serine hydrolase" evidence="2">
    <location>
        <begin position="1"/>
        <end position="273"/>
    </location>
</feature>
<dbReference type="InterPro" id="IPR050593">
    <property type="entry name" value="LovG"/>
</dbReference>
<dbReference type="PANTHER" id="PTHR48070">
    <property type="entry name" value="ESTERASE OVCA2"/>
    <property type="match status" value="1"/>
</dbReference>
<dbReference type="PANTHER" id="PTHR48070:SF7">
    <property type="entry name" value="SERINE HYDROLASE FSH DOMAIN-CONTAINING PROTEIN-RELATED"/>
    <property type="match status" value="1"/>
</dbReference>
<sequence>MRVLCLHGRGSNTEIFRMQTAAIRSFLEPEYHFEFVEGRWPHLEGNWSVHTTDFSKSKVGSQSRLLMYLLTDLPLLTRYHKLYGYYNGLDINDVLATENELREIIAEHGPFDGILGYSQGGTLAAQLVIRYIVENPFATIQELPLKFGIFINGATPPCVLPLGEEEAYDCALAEFEEAAHLFKVFKPNDVDNVTRLRPAKLHNGRKVVTDGVHYMTRYSPEWDGQVISIPTLHVRGRGDHSDYGEGLLDLCDPALAEDVLHIYGHDFPRGLDMSRTIAQLIRKTAARAC</sequence>
<dbReference type="Gene3D" id="3.40.50.1820">
    <property type="entry name" value="alpha/beta hydrolase"/>
    <property type="match status" value="1"/>
</dbReference>
<name>A0ABR1SS72_9PEZI</name>
<dbReference type="Proteomes" id="UP001396898">
    <property type="component" value="Unassembled WGS sequence"/>
</dbReference>
<dbReference type="SUPFAM" id="SSF53474">
    <property type="entry name" value="alpha/beta-Hydrolases"/>
    <property type="match status" value="1"/>
</dbReference>
<keyword evidence="4" id="KW-1185">Reference proteome</keyword>
<evidence type="ECO:0000259" key="2">
    <source>
        <dbReference type="Pfam" id="PF03959"/>
    </source>
</evidence>
<evidence type="ECO:0000313" key="3">
    <source>
        <dbReference type="EMBL" id="KAK8037168.1"/>
    </source>
</evidence>
<gene>
    <name evidence="3" type="ORF">PG991_001482</name>
</gene>
<comment type="caution">
    <text evidence="3">The sequence shown here is derived from an EMBL/GenBank/DDBJ whole genome shotgun (WGS) entry which is preliminary data.</text>
</comment>
<protein>
    <recommendedName>
        <fullName evidence="2">Serine hydrolase domain-containing protein</fullName>
    </recommendedName>
</protein>
<keyword evidence="1" id="KW-0378">Hydrolase</keyword>
<proteinExistence type="predicted"/>
<dbReference type="InterPro" id="IPR029058">
    <property type="entry name" value="AB_hydrolase_fold"/>
</dbReference>
<dbReference type="Pfam" id="PF03959">
    <property type="entry name" value="FSH1"/>
    <property type="match status" value="1"/>
</dbReference>
<organism evidence="3 4">
    <name type="scientific">Apiospora marii</name>
    <dbReference type="NCBI Taxonomy" id="335849"/>
    <lineage>
        <taxon>Eukaryota</taxon>
        <taxon>Fungi</taxon>
        <taxon>Dikarya</taxon>
        <taxon>Ascomycota</taxon>
        <taxon>Pezizomycotina</taxon>
        <taxon>Sordariomycetes</taxon>
        <taxon>Xylariomycetidae</taxon>
        <taxon>Amphisphaeriales</taxon>
        <taxon>Apiosporaceae</taxon>
        <taxon>Apiospora</taxon>
    </lineage>
</organism>
<evidence type="ECO:0000256" key="1">
    <source>
        <dbReference type="ARBA" id="ARBA00022801"/>
    </source>
</evidence>
<dbReference type="EMBL" id="JAQQWI010000003">
    <property type="protein sequence ID" value="KAK8037168.1"/>
    <property type="molecule type" value="Genomic_DNA"/>
</dbReference>